<dbReference type="KEGG" id="bsb:Bresu_2330"/>
<dbReference type="SUPFAM" id="SSF48498">
    <property type="entry name" value="Tetracyclin repressor-like, C-terminal domain"/>
    <property type="match status" value="1"/>
</dbReference>
<evidence type="ECO:0000313" key="7">
    <source>
        <dbReference type="EMBL" id="ADL01640.1"/>
    </source>
</evidence>
<dbReference type="OrthoDB" id="9808189at2"/>
<evidence type="ECO:0000256" key="5">
    <source>
        <dbReference type="PROSITE-ProRule" id="PRU00335"/>
    </source>
</evidence>
<dbReference type="InterPro" id="IPR050109">
    <property type="entry name" value="HTH-type_TetR-like_transc_reg"/>
</dbReference>
<evidence type="ECO:0000259" key="6">
    <source>
        <dbReference type="PROSITE" id="PS50977"/>
    </source>
</evidence>
<dbReference type="STRING" id="633149.Bresu_2330"/>
<protein>
    <submittedName>
        <fullName evidence="7">Regulatory protein TetR</fullName>
    </submittedName>
</protein>
<evidence type="ECO:0000313" key="8">
    <source>
        <dbReference type="Proteomes" id="UP000002696"/>
    </source>
</evidence>
<keyword evidence="4" id="KW-0804">Transcription</keyword>
<dbReference type="EMBL" id="CP002102">
    <property type="protein sequence ID" value="ADL01640.1"/>
    <property type="molecule type" value="Genomic_DNA"/>
</dbReference>
<keyword evidence="1" id="KW-0678">Repressor</keyword>
<dbReference type="PANTHER" id="PTHR30055">
    <property type="entry name" value="HTH-TYPE TRANSCRIPTIONAL REGULATOR RUTR"/>
    <property type="match status" value="1"/>
</dbReference>
<accession>D9QK55</accession>
<dbReference type="FunCoup" id="D9QK55">
    <property type="interactions" value="132"/>
</dbReference>
<dbReference type="GO" id="GO:0000976">
    <property type="term" value="F:transcription cis-regulatory region binding"/>
    <property type="evidence" value="ECO:0007669"/>
    <property type="project" value="TreeGrafter"/>
</dbReference>
<dbReference type="Pfam" id="PF13977">
    <property type="entry name" value="TetR_C_6"/>
    <property type="match status" value="1"/>
</dbReference>
<dbReference type="PANTHER" id="PTHR30055:SF234">
    <property type="entry name" value="HTH-TYPE TRANSCRIPTIONAL REGULATOR BETI"/>
    <property type="match status" value="1"/>
</dbReference>
<dbReference type="PROSITE" id="PS50977">
    <property type="entry name" value="HTH_TETR_2"/>
    <property type="match status" value="1"/>
</dbReference>
<keyword evidence="2" id="KW-0805">Transcription regulation</keyword>
<dbReference type="Pfam" id="PF00440">
    <property type="entry name" value="TetR_N"/>
    <property type="match status" value="1"/>
</dbReference>
<reference evidence="8" key="1">
    <citation type="journal article" date="2011" name="J. Bacteriol.">
        <title>Genome sequences of eight morphologically diverse alphaproteobacteria.</title>
        <authorList>
            <consortium name="US DOE Joint Genome Institute"/>
            <person name="Brown P.J."/>
            <person name="Kysela D.T."/>
            <person name="Buechlein A."/>
            <person name="Hemmerich C."/>
            <person name="Brun Y.V."/>
        </authorList>
    </citation>
    <scope>NUCLEOTIDE SEQUENCE [LARGE SCALE GENOMIC DNA]</scope>
    <source>
        <strain evidence="8">ATCC 15264 / DSM 4735 / LMG 14903 / NBRC 16000 / CB 81</strain>
    </source>
</reference>
<dbReference type="InterPro" id="IPR036271">
    <property type="entry name" value="Tet_transcr_reg_TetR-rel_C_sf"/>
</dbReference>
<dbReference type="RefSeq" id="WP_013269741.1">
    <property type="nucleotide sequence ID" value="NC_014375.1"/>
</dbReference>
<dbReference type="HOGENOM" id="CLU_069356_15_12_5"/>
<organism evidence="7 8">
    <name type="scientific">Brevundimonas subvibrioides (strain ATCC 15264 / DSM 4735 / LMG 14903 / NBRC 16000 / CB 81)</name>
    <name type="common">Caulobacter subvibrioides</name>
    <dbReference type="NCBI Taxonomy" id="633149"/>
    <lineage>
        <taxon>Bacteria</taxon>
        <taxon>Pseudomonadati</taxon>
        <taxon>Pseudomonadota</taxon>
        <taxon>Alphaproteobacteria</taxon>
        <taxon>Caulobacterales</taxon>
        <taxon>Caulobacteraceae</taxon>
        <taxon>Brevundimonas</taxon>
    </lineage>
</organism>
<dbReference type="InterPro" id="IPR001647">
    <property type="entry name" value="HTH_TetR"/>
</dbReference>
<feature type="DNA-binding region" description="H-T-H motif" evidence="5">
    <location>
        <begin position="35"/>
        <end position="54"/>
    </location>
</feature>
<evidence type="ECO:0000256" key="1">
    <source>
        <dbReference type="ARBA" id="ARBA00022491"/>
    </source>
</evidence>
<dbReference type="Gene3D" id="1.10.357.10">
    <property type="entry name" value="Tetracycline Repressor, domain 2"/>
    <property type="match status" value="1"/>
</dbReference>
<sequence length="206" mass="22356">MARTRNAEKFDAQRQGLLAAAGACFIRLGFHAASIADICAEAGGISPGRLYHYFPSKQAMVEALVAEERAEVALLFGAVSAIEDPLEAIVSLVERGVELGCQRDYGVLATEIVGESLRSAEVGRIVRYAERDYRERLIALLADARTARARQDEPVWAAKDDDRLARGLTMIVDGASVRALLEPSSLKTLTREAVDLARLLVLSACR</sequence>
<keyword evidence="8" id="KW-1185">Reference proteome</keyword>
<evidence type="ECO:0000256" key="3">
    <source>
        <dbReference type="ARBA" id="ARBA00023125"/>
    </source>
</evidence>
<feature type="domain" description="HTH tetR-type" evidence="6">
    <location>
        <begin position="11"/>
        <end position="72"/>
    </location>
</feature>
<name>D9QK55_BRESC</name>
<dbReference type="BioCyc" id="BSUB633149:G1GM8-2328-MONOMER"/>
<dbReference type="AlphaFoldDB" id="D9QK55"/>
<dbReference type="InterPro" id="IPR009057">
    <property type="entry name" value="Homeodomain-like_sf"/>
</dbReference>
<evidence type="ECO:0000256" key="4">
    <source>
        <dbReference type="ARBA" id="ARBA00023163"/>
    </source>
</evidence>
<dbReference type="GO" id="GO:0003700">
    <property type="term" value="F:DNA-binding transcription factor activity"/>
    <property type="evidence" value="ECO:0007669"/>
    <property type="project" value="TreeGrafter"/>
</dbReference>
<dbReference type="SUPFAM" id="SSF46689">
    <property type="entry name" value="Homeodomain-like"/>
    <property type="match status" value="1"/>
</dbReference>
<dbReference type="Proteomes" id="UP000002696">
    <property type="component" value="Chromosome"/>
</dbReference>
<dbReference type="eggNOG" id="COG1309">
    <property type="taxonomic scope" value="Bacteria"/>
</dbReference>
<dbReference type="InParanoid" id="D9QK55"/>
<evidence type="ECO:0000256" key="2">
    <source>
        <dbReference type="ARBA" id="ARBA00023015"/>
    </source>
</evidence>
<gene>
    <name evidence="7" type="ordered locus">Bresu_2330</name>
</gene>
<proteinExistence type="predicted"/>
<keyword evidence="3 5" id="KW-0238">DNA-binding</keyword>
<dbReference type="InterPro" id="IPR039538">
    <property type="entry name" value="BetI_C"/>
</dbReference>